<evidence type="ECO:0000256" key="1">
    <source>
        <dbReference type="SAM" id="Coils"/>
    </source>
</evidence>
<evidence type="ECO:0000313" key="2">
    <source>
        <dbReference type="EMBL" id="ADK84464.1"/>
    </source>
</evidence>
<accession>E1QIP1</accession>
<gene>
    <name evidence="2" type="ordered locus">Deba_1096</name>
</gene>
<sequence>MSFPVLLFPDTVARPSLLGRLTPLCQPLCVLAPPSLDQGGEPAYPAALVQVARPTASTGADQAADDQPRRMAGLLRQWEGWARQHHGSGLLEAVKTGVLPQPPETVRTVMSELKNYGQSVVGQEQPPGVAADLFLHLAHIHDRQAADIEQALAQYENERRELARSMGHDQQGHDPAEFEGLDPAALPPVDYSQALDHLLPRRLSAWSVLADALEDDQPWLIGADAQAVQTLIERANARFAPGDGLRSPAGASAPFGSGVAAAGSARAQVAAGLDLPDLGQLTPVQLEALIDKLGPELAAIQAELNDLLQWLASAPWNAQTQAEAARRLTALGDHYAALLAAVGLRPAGVNRLDVVVFPGLGRADLLKLMRGETIAEPAAAGAFALLWLAPAEA</sequence>
<dbReference type="EMBL" id="CP002085">
    <property type="protein sequence ID" value="ADK84464.1"/>
    <property type="molecule type" value="Genomic_DNA"/>
</dbReference>
<dbReference type="KEGG" id="dbr:Deba_1096"/>
<name>E1QIP1_DESB2</name>
<organism evidence="2 3">
    <name type="scientific">Desulfarculus baarsii (strain ATCC 33931 / DSM 2075 / LMG 7858 / VKM B-1802 / 2st14)</name>
    <dbReference type="NCBI Taxonomy" id="644282"/>
    <lineage>
        <taxon>Bacteria</taxon>
        <taxon>Pseudomonadati</taxon>
        <taxon>Thermodesulfobacteriota</taxon>
        <taxon>Desulfarculia</taxon>
        <taxon>Desulfarculales</taxon>
        <taxon>Desulfarculaceae</taxon>
        <taxon>Desulfarculus</taxon>
    </lineage>
</organism>
<dbReference type="HOGENOM" id="CLU_701555_0_0_7"/>
<protein>
    <submittedName>
        <fullName evidence="2">Uncharacterized protein</fullName>
    </submittedName>
</protein>
<keyword evidence="1" id="KW-0175">Coiled coil</keyword>
<proteinExistence type="predicted"/>
<dbReference type="STRING" id="644282.Deba_1096"/>
<reference evidence="2 3" key="1">
    <citation type="journal article" date="2010" name="Stand. Genomic Sci.">
        <title>Complete genome sequence of Desulfarculus baarsii type strain (2st14).</title>
        <authorList>
            <person name="Sun H."/>
            <person name="Spring S."/>
            <person name="Lapidus A."/>
            <person name="Davenport K."/>
            <person name="Del Rio T.G."/>
            <person name="Tice H."/>
            <person name="Nolan M."/>
            <person name="Copeland A."/>
            <person name="Cheng J.F."/>
            <person name="Lucas S."/>
            <person name="Tapia R."/>
            <person name="Goodwin L."/>
            <person name="Pitluck S."/>
            <person name="Ivanova N."/>
            <person name="Pagani I."/>
            <person name="Mavromatis K."/>
            <person name="Ovchinnikova G."/>
            <person name="Pati A."/>
            <person name="Chen A."/>
            <person name="Palaniappan K."/>
            <person name="Hauser L."/>
            <person name="Chang Y.J."/>
            <person name="Jeffries C.D."/>
            <person name="Detter J.C."/>
            <person name="Han C."/>
            <person name="Rohde M."/>
            <person name="Brambilla E."/>
            <person name="Goker M."/>
            <person name="Woyke T."/>
            <person name="Bristow J."/>
            <person name="Eisen J.A."/>
            <person name="Markowitz V."/>
            <person name="Hugenholtz P."/>
            <person name="Kyrpides N.C."/>
            <person name="Klenk H.P."/>
            <person name="Land M."/>
        </authorList>
    </citation>
    <scope>NUCLEOTIDE SEQUENCE [LARGE SCALE GENOMIC DNA]</scope>
    <source>
        <strain evidence="3">ATCC 33931 / DSM 2075 / LMG 7858 / VKM B-1802 / 2st14</strain>
    </source>
</reference>
<feature type="coiled-coil region" evidence="1">
    <location>
        <begin position="138"/>
        <end position="165"/>
    </location>
</feature>
<keyword evidence="3" id="KW-1185">Reference proteome</keyword>
<dbReference type="Proteomes" id="UP000009047">
    <property type="component" value="Chromosome"/>
</dbReference>
<dbReference type="RefSeq" id="WP_013257918.1">
    <property type="nucleotide sequence ID" value="NC_014365.1"/>
</dbReference>
<dbReference type="AlphaFoldDB" id="E1QIP1"/>
<evidence type="ECO:0000313" key="3">
    <source>
        <dbReference type="Proteomes" id="UP000009047"/>
    </source>
</evidence>